<evidence type="ECO:0000313" key="2">
    <source>
        <dbReference type="EMBL" id="KAF0757604.1"/>
    </source>
</evidence>
<comment type="caution">
    <text evidence="2">The sequence shown here is derived from an EMBL/GenBank/DDBJ whole genome shotgun (WGS) entry which is preliminary data.</text>
</comment>
<reference evidence="2 3" key="1">
    <citation type="submission" date="2019-08" db="EMBL/GenBank/DDBJ databases">
        <title>Whole genome of Aphis craccivora.</title>
        <authorList>
            <person name="Voronova N.V."/>
            <person name="Shulinski R.S."/>
            <person name="Bandarenka Y.V."/>
            <person name="Zhorov D.G."/>
            <person name="Warner D."/>
        </authorList>
    </citation>
    <scope>NUCLEOTIDE SEQUENCE [LARGE SCALE GENOMIC DNA]</scope>
    <source>
        <strain evidence="2">180601</strain>
        <tissue evidence="2">Whole Body</tissue>
    </source>
</reference>
<dbReference type="OrthoDB" id="6617165at2759"/>
<name>A0A6G0YKZ4_APHCR</name>
<keyword evidence="3" id="KW-1185">Reference proteome</keyword>
<sequence>MSISNISFYILVFEVMGKRKGKRVSVIKKSNSKHYNLRDTSRITSNNSFDINESNNNENNNNLEKLINQSVNCKVVLENIDNIIMKNKEKNKLKEKPILLVHDQLISAENQFETNTEMKTVESKQEQSTQKIEKKSSKLPENNDERLAESSFLYTPVLEKTREVPFNENSNETVLNKNESNLKDHHGRLIHPVCAVYKKHITDDLSKRGCRHKRKLLEVIEKLNEFHKRFKTS</sequence>
<evidence type="ECO:0000256" key="1">
    <source>
        <dbReference type="SAM" id="MobiDB-lite"/>
    </source>
</evidence>
<dbReference type="EMBL" id="VUJU01003528">
    <property type="protein sequence ID" value="KAF0757604.1"/>
    <property type="molecule type" value="Genomic_DNA"/>
</dbReference>
<accession>A0A6G0YKZ4</accession>
<feature type="compositionally biased region" description="Basic and acidic residues" evidence="1">
    <location>
        <begin position="119"/>
        <end position="145"/>
    </location>
</feature>
<dbReference type="AlphaFoldDB" id="A0A6G0YKZ4"/>
<protein>
    <submittedName>
        <fullName evidence="2">Glycosyltransferase-like protein gnt14</fullName>
    </submittedName>
</protein>
<gene>
    <name evidence="2" type="ORF">FWK35_00012080</name>
</gene>
<organism evidence="2 3">
    <name type="scientific">Aphis craccivora</name>
    <name type="common">Cowpea aphid</name>
    <dbReference type="NCBI Taxonomy" id="307492"/>
    <lineage>
        <taxon>Eukaryota</taxon>
        <taxon>Metazoa</taxon>
        <taxon>Ecdysozoa</taxon>
        <taxon>Arthropoda</taxon>
        <taxon>Hexapoda</taxon>
        <taxon>Insecta</taxon>
        <taxon>Pterygota</taxon>
        <taxon>Neoptera</taxon>
        <taxon>Paraneoptera</taxon>
        <taxon>Hemiptera</taxon>
        <taxon>Sternorrhyncha</taxon>
        <taxon>Aphidomorpha</taxon>
        <taxon>Aphidoidea</taxon>
        <taxon>Aphididae</taxon>
        <taxon>Aphidini</taxon>
        <taxon>Aphis</taxon>
        <taxon>Aphis</taxon>
    </lineage>
</organism>
<dbReference type="GO" id="GO:0016740">
    <property type="term" value="F:transferase activity"/>
    <property type="evidence" value="ECO:0007669"/>
    <property type="project" value="UniProtKB-KW"/>
</dbReference>
<proteinExistence type="predicted"/>
<feature type="region of interest" description="Disordered" evidence="1">
    <location>
        <begin position="117"/>
        <end position="145"/>
    </location>
</feature>
<evidence type="ECO:0000313" key="3">
    <source>
        <dbReference type="Proteomes" id="UP000478052"/>
    </source>
</evidence>
<keyword evidence="2" id="KW-0808">Transferase</keyword>
<dbReference type="Proteomes" id="UP000478052">
    <property type="component" value="Unassembled WGS sequence"/>
</dbReference>